<dbReference type="Proteomes" id="UP000324767">
    <property type="component" value="Unassembled WGS sequence"/>
</dbReference>
<keyword evidence="6" id="KW-0175">Coiled coil</keyword>
<dbReference type="Gene3D" id="1.20.58.610">
    <property type="entry name" value="Cdc37, Hsp90 binding domain"/>
    <property type="match status" value="1"/>
</dbReference>
<evidence type="ECO:0000313" key="13">
    <source>
        <dbReference type="Proteomes" id="UP000192927"/>
    </source>
</evidence>
<feature type="domain" description="Cdc37 C-terminal" evidence="8">
    <location>
        <begin position="394"/>
        <end position="508"/>
    </location>
</feature>
<dbReference type="Pfam" id="PF08564">
    <property type="entry name" value="CDC37_C"/>
    <property type="match status" value="1"/>
</dbReference>
<dbReference type="InterPro" id="IPR013874">
    <property type="entry name" value="Cdc37_Hsp90-bd"/>
</dbReference>
<feature type="region of interest" description="Disordered" evidence="7">
    <location>
        <begin position="463"/>
        <end position="508"/>
    </location>
</feature>
<feature type="region of interest" description="Disordered" evidence="7">
    <location>
        <begin position="96"/>
        <end position="119"/>
    </location>
</feature>
<dbReference type="EMBL" id="VXIT01000007">
    <property type="protein sequence ID" value="KAA6411747.1"/>
    <property type="molecule type" value="Genomic_DNA"/>
</dbReference>
<dbReference type="FunFam" id="1.20.58.610:FF:000002">
    <property type="entry name" value="Hsp90 co-chaperone Cdc37, putative"/>
    <property type="match status" value="1"/>
</dbReference>
<dbReference type="SMART" id="SM01069">
    <property type="entry name" value="CDC37_C"/>
    <property type="match status" value="1"/>
</dbReference>
<feature type="domain" description="Cdc37 Hsp90 binding" evidence="9">
    <location>
        <begin position="195"/>
        <end position="371"/>
    </location>
</feature>
<comment type="similarity">
    <text evidence="2">Belongs to the CDC37 family.</text>
</comment>
<reference evidence="12" key="1">
    <citation type="submission" date="2017-03" db="EMBL/GenBank/DDBJ databases">
        <authorList>
            <person name="Afonso C.L."/>
            <person name="Miller P.J."/>
            <person name="Scott M.A."/>
            <person name="Spackman E."/>
            <person name="Goraichik I."/>
            <person name="Dimitrov K.M."/>
            <person name="Suarez D.L."/>
            <person name="Swayne D.E."/>
        </authorList>
    </citation>
    <scope>NUCLEOTIDE SEQUENCE [LARGE SCALE GENOMIC DNA]</scope>
</reference>
<dbReference type="InterPro" id="IPR013873">
    <property type="entry name" value="Cdc37_C"/>
</dbReference>
<evidence type="ECO:0000256" key="5">
    <source>
        <dbReference type="ARBA" id="ARBA00031396"/>
    </source>
</evidence>
<evidence type="ECO:0000313" key="14">
    <source>
        <dbReference type="Proteomes" id="UP000324767"/>
    </source>
</evidence>
<evidence type="ECO:0000256" key="4">
    <source>
        <dbReference type="ARBA" id="ARBA00023186"/>
    </source>
</evidence>
<evidence type="ECO:0000256" key="3">
    <source>
        <dbReference type="ARBA" id="ARBA00022490"/>
    </source>
</evidence>
<accession>A0A1W5D2P2</accession>
<evidence type="ECO:0000259" key="8">
    <source>
        <dbReference type="SMART" id="SM01069"/>
    </source>
</evidence>
<dbReference type="GO" id="GO:0006457">
    <property type="term" value="P:protein folding"/>
    <property type="evidence" value="ECO:0007669"/>
    <property type="project" value="TreeGrafter"/>
</dbReference>
<evidence type="ECO:0000256" key="1">
    <source>
        <dbReference type="ARBA" id="ARBA00004496"/>
    </source>
</evidence>
<name>A0A1W5D2P2_9LECA</name>
<dbReference type="Pfam" id="PF03234">
    <property type="entry name" value="CDC37_N"/>
    <property type="match status" value="1"/>
</dbReference>
<reference evidence="13" key="2">
    <citation type="submission" date="2017-03" db="EMBL/GenBank/DDBJ databases">
        <authorList>
            <person name="Sharma R."/>
            <person name="Thines M."/>
        </authorList>
    </citation>
    <scope>NUCLEOTIDE SEQUENCE [LARGE SCALE GENOMIC DNA]</scope>
</reference>
<dbReference type="GO" id="GO:0005737">
    <property type="term" value="C:cytoplasm"/>
    <property type="evidence" value="ECO:0007669"/>
    <property type="project" value="UniProtKB-SubCell"/>
</dbReference>
<keyword evidence="3" id="KW-0963">Cytoplasm</keyword>
<dbReference type="OrthoDB" id="440202at2759"/>
<proteinExistence type="inferred from homology"/>
<protein>
    <recommendedName>
        <fullName evidence="5">Hsp90 chaperone protein kinase-targeting subunit</fullName>
    </recommendedName>
</protein>
<dbReference type="InterPro" id="IPR013855">
    <property type="entry name" value="Cdc37_N_dom"/>
</dbReference>
<keyword evidence="4" id="KW-0143">Chaperone</keyword>
<dbReference type="GO" id="GO:0019901">
    <property type="term" value="F:protein kinase binding"/>
    <property type="evidence" value="ECO:0007669"/>
    <property type="project" value="InterPro"/>
</dbReference>
<dbReference type="SMART" id="SM01071">
    <property type="entry name" value="CDC37_N"/>
    <property type="match status" value="1"/>
</dbReference>
<feature type="compositionally biased region" description="Basic and acidic residues" evidence="7">
    <location>
        <begin position="195"/>
        <end position="211"/>
    </location>
</feature>
<dbReference type="EMBL" id="FWEW01001585">
    <property type="protein sequence ID" value="SLM37393.1"/>
    <property type="molecule type" value="Genomic_DNA"/>
</dbReference>
<feature type="domain" description="Cdc37 N-terminal" evidence="10">
    <location>
        <begin position="2"/>
        <end position="192"/>
    </location>
</feature>
<keyword evidence="13" id="KW-1185">Reference proteome</keyword>
<feature type="compositionally biased region" description="Basic and acidic residues" evidence="7">
    <location>
        <begin position="110"/>
        <end position="119"/>
    </location>
</feature>
<feature type="coiled-coil region" evidence="6">
    <location>
        <begin position="151"/>
        <end position="178"/>
    </location>
</feature>
<organism evidence="12 13">
    <name type="scientific">Lasallia pustulata</name>
    <dbReference type="NCBI Taxonomy" id="136370"/>
    <lineage>
        <taxon>Eukaryota</taxon>
        <taxon>Fungi</taxon>
        <taxon>Dikarya</taxon>
        <taxon>Ascomycota</taxon>
        <taxon>Pezizomycotina</taxon>
        <taxon>Lecanoromycetes</taxon>
        <taxon>OSLEUM clade</taxon>
        <taxon>Umbilicariomycetidae</taxon>
        <taxon>Umbilicariales</taxon>
        <taxon>Umbilicariaceae</taxon>
        <taxon>Lasallia</taxon>
    </lineage>
</organism>
<gene>
    <name evidence="11" type="ORF">FRX48_05028</name>
</gene>
<dbReference type="AlphaFoldDB" id="A0A1W5D2P2"/>
<dbReference type="GO" id="GO:0051082">
    <property type="term" value="F:unfolded protein binding"/>
    <property type="evidence" value="ECO:0007669"/>
    <property type="project" value="TreeGrafter"/>
</dbReference>
<evidence type="ECO:0000256" key="7">
    <source>
        <dbReference type="SAM" id="MobiDB-lite"/>
    </source>
</evidence>
<evidence type="ECO:0000256" key="2">
    <source>
        <dbReference type="ARBA" id="ARBA00006222"/>
    </source>
</evidence>
<dbReference type="GO" id="GO:0050821">
    <property type="term" value="P:protein stabilization"/>
    <property type="evidence" value="ECO:0007669"/>
    <property type="project" value="TreeGrafter"/>
</dbReference>
<evidence type="ECO:0000259" key="9">
    <source>
        <dbReference type="SMART" id="SM01070"/>
    </source>
</evidence>
<feature type="region of interest" description="Disordered" evidence="7">
    <location>
        <begin position="189"/>
        <end position="257"/>
    </location>
</feature>
<dbReference type="InterPro" id="IPR004918">
    <property type="entry name" value="Cdc37"/>
</dbReference>
<reference evidence="11 14" key="3">
    <citation type="submission" date="2019-09" db="EMBL/GenBank/DDBJ databases">
        <title>The hologenome of the rock-dwelling lichen Lasallia pustulata.</title>
        <authorList>
            <person name="Greshake Tzovaras B."/>
            <person name="Segers F."/>
            <person name="Bicker A."/>
            <person name="Dal Grande F."/>
            <person name="Otte J."/>
            <person name="Hankeln T."/>
            <person name="Schmitt I."/>
            <person name="Ebersberger I."/>
        </authorList>
    </citation>
    <scope>NUCLEOTIDE SEQUENCE [LARGE SCALE GENOMIC DNA]</scope>
    <source>
        <strain evidence="11">A1-1</strain>
    </source>
</reference>
<feature type="compositionally biased region" description="Acidic residues" evidence="7">
    <location>
        <begin position="488"/>
        <end position="508"/>
    </location>
</feature>
<dbReference type="PANTHER" id="PTHR12800:SF4">
    <property type="entry name" value="HSP90 CO-CHAPERONE CDC37"/>
    <property type="match status" value="1"/>
</dbReference>
<dbReference type="Pfam" id="PF08565">
    <property type="entry name" value="CDC37_M"/>
    <property type="match status" value="1"/>
</dbReference>
<evidence type="ECO:0000259" key="10">
    <source>
        <dbReference type="SMART" id="SM01071"/>
    </source>
</evidence>
<sequence>MVLDYSKWDALELSDDSDFEPHPNVDKRSFIRAKQHQIHEQRYERRHRIETLKYERIINDGLLRRIDSLLAALRSHEATARDPNEFLMQALIESAGDPDEDQAPPAPEGVHTRDSERPRYSQMMASLVDQVKKEVDDSKTENWHKAYVKGIEGHKKKVSELQKELHQKLAELEREESRKITSDSIHTGFNVSSVSKDKDKSSAKENPKPKAVELLNPGAAGKGQLQRHDSAQSSGAEADIEDEEGDENNDDEHIEPTKLGREFAKIKIGDYKACLHYISTHHAVVSERETDGLLVEGFNAQMDGNAAYAKQCVHQALLLQYCRSLGKDGVGLFFKRITTPAHQARQLFLDDVHQTYTRIATRVTELQSRPPGPSSTSVEQIQLHAVDPTTEIRISIPPRHSSDPDEQAARALFDAFPPGLQRALESGSLERVNEVLGKMSVEEAEEVVERLGEGGMLGLEKGVIDGTTEEGRSRLRELELERGGREEGEGDEEDGEEKGEEIEVAGPD</sequence>
<comment type="subcellular location">
    <subcellularLocation>
        <location evidence="1">Cytoplasm</location>
    </subcellularLocation>
</comment>
<dbReference type="SUPFAM" id="SSF101391">
    <property type="entry name" value="Hsp90 co-chaperone CDC37"/>
    <property type="match status" value="1"/>
</dbReference>
<evidence type="ECO:0000313" key="11">
    <source>
        <dbReference type="EMBL" id="KAA6411747.1"/>
    </source>
</evidence>
<feature type="compositionally biased region" description="Basic and acidic residues" evidence="7">
    <location>
        <begin position="469"/>
        <end position="487"/>
    </location>
</feature>
<dbReference type="InterPro" id="IPR038189">
    <property type="entry name" value="Cdc37_Hsp90-bd_sf"/>
</dbReference>
<dbReference type="GO" id="GO:0051087">
    <property type="term" value="F:protein-folding chaperone binding"/>
    <property type="evidence" value="ECO:0007669"/>
    <property type="project" value="TreeGrafter"/>
</dbReference>
<dbReference type="SMART" id="SM01070">
    <property type="entry name" value="CDC37_M"/>
    <property type="match status" value="1"/>
</dbReference>
<dbReference type="Proteomes" id="UP000192927">
    <property type="component" value="Unassembled WGS sequence"/>
</dbReference>
<dbReference type="PANTHER" id="PTHR12800">
    <property type="entry name" value="CDC37-RELATED"/>
    <property type="match status" value="1"/>
</dbReference>
<feature type="compositionally biased region" description="Acidic residues" evidence="7">
    <location>
        <begin position="238"/>
        <end position="253"/>
    </location>
</feature>
<evidence type="ECO:0000313" key="12">
    <source>
        <dbReference type="EMBL" id="SLM37393.1"/>
    </source>
</evidence>
<dbReference type="GO" id="GO:0031072">
    <property type="term" value="F:heat shock protein binding"/>
    <property type="evidence" value="ECO:0007669"/>
    <property type="project" value="TreeGrafter"/>
</dbReference>
<evidence type="ECO:0000256" key="6">
    <source>
        <dbReference type="SAM" id="Coils"/>
    </source>
</evidence>